<evidence type="ECO:0000313" key="2">
    <source>
        <dbReference type="EMBL" id="MFC4014627.1"/>
    </source>
</evidence>
<comment type="caution">
    <text evidence="2">The sequence shown here is derived from an EMBL/GenBank/DDBJ whole genome shotgun (WGS) entry which is preliminary data.</text>
</comment>
<protein>
    <submittedName>
        <fullName evidence="2">DNA-directed RNA polymerase subunit alpha C-terminal domain-containing protein</fullName>
    </submittedName>
</protein>
<dbReference type="SUPFAM" id="SSF47789">
    <property type="entry name" value="C-terminal domain of RNA polymerase alpha subunit"/>
    <property type="match status" value="1"/>
</dbReference>
<evidence type="ECO:0000313" key="3">
    <source>
        <dbReference type="Proteomes" id="UP001595851"/>
    </source>
</evidence>
<organism evidence="2 3">
    <name type="scientific">Nonomuraea purpurea</name>
    <dbReference type="NCBI Taxonomy" id="1849276"/>
    <lineage>
        <taxon>Bacteria</taxon>
        <taxon>Bacillati</taxon>
        <taxon>Actinomycetota</taxon>
        <taxon>Actinomycetes</taxon>
        <taxon>Streptosporangiales</taxon>
        <taxon>Streptosporangiaceae</taxon>
        <taxon>Nonomuraea</taxon>
    </lineage>
</organism>
<dbReference type="GO" id="GO:0000428">
    <property type="term" value="C:DNA-directed RNA polymerase complex"/>
    <property type="evidence" value="ECO:0007669"/>
    <property type="project" value="UniProtKB-KW"/>
</dbReference>
<gene>
    <name evidence="2" type="ORF">ACFOY2_45905</name>
</gene>
<feature type="domain" description="RNA polymerase alpha subunit C-terminal" evidence="1">
    <location>
        <begin position="367"/>
        <end position="418"/>
    </location>
</feature>
<keyword evidence="3" id="KW-1185">Reference proteome</keyword>
<keyword evidence="2" id="KW-0804">Transcription</keyword>
<accession>A0ABV8GKZ8</accession>
<dbReference type="Pfam" id="PF03118">
    <property type="entry name" value="RNA_pol_A_CTD"/>
    <property type="match status" value="1"/>
</dbReference>
<name>A0ABV8GKZ8_9ACTN</name>
<dbReference type="Gene3D" id="1.10.150.20">
    <property type="entry name" value="5' to 3' exonuclease, C-terminal subdomain"/>
    <property type="match status" value="1"/>
</dbReference>
<dbReference type="InterPro" id="IPR011260">
    <property type="entry name" value="RNAP_asu_C"/>
</dbReference>
<dbReference type="EMBL" id="JBHSBI010000036">
    <property type="protein sequence ID" value="MFC4014627.1"/>
    <property type="molecule type" value="Genomic_DNA"/>
</dbReference>
<sequence>MNTTLPKDVQATVDATKRAHDGVTEAVKKNLKAVQERNLASLVFAKTHKQPVATANQLAGIQAMTFNEMVRDAPVPNMLPKMTLAAAEEMITTSAKAVTDTALEQDEARERRIRGILKLSHTEVDGKRLTNAKIARLTGLSPQLVGKDLKTAKERDYSPDDDIEAAEPKAVPAAAMAERLGTTVKQLMGRLDAARRQRIQIEGTSVNPGGRVMLFDVEAFPAWYRGHRLHWVTLAEFADSRGVSFHDFYSRLRTARAKGLEWETSDVLGGLTLNDPEAVAAWWDPVAKYEDAVLHGCDEHGRRNIAGMMALLGLSENQVDWTVRGWREEGDLPAHVIDERGSRWFEPLPFVAKLRGLDTDQLGQSPAALGLTARVVDALRENEIGTVEELLRRRPEDLAKLPGLGAASVKTIERKVSEAGWVFV</sequence>
<keyword evidence="2" id="KW-0240">DNA-directed RNA polymerase</keyword>
<dbReference type="Proteomes" id="UP001595851">
    <property type="component" value="Unassembled WGS sequence"/>
</dbReference>
<reference evidence="3" key="1">
    <citation type="journal article" date="2019" name="Int. J. Syst. Evol. Microbiol.">
        <title>The Global Catalogue of Microorganisms (GCM) 10K type strain sequencing project: providing services to taxonomists for standard genome sequencing and annotation.</title>
        <authorList>
            <consortium name="The Broad Institute Genomics Platform"/>
            <consortium name="The Broad Institute Genome Sequencing Center for Infectious Disease"/>
            <person name="Wu L."/>
            <person name="Ma J."/>
        </authorList>
    </citation>
    <scope>NUCLEOTIDE SEQUENCE [LARGE SCALE GENOMIC DNA]</scope>
    <source>
        <strain evidence="3">TBRC 1276</strain>
    </source>
</reference>
<evidence type="ECO:0000259" key="1">
    <source>
        <dbReference type="Pfam" id="PF03118"/>
    </source>
</evidence>
<proteinExistence type="predicted"/>
<dbReference type="RefSeq" id="WP_379534462.1">
    <property type="nucleotide sequence ID" value="NZ_JBHSBI010000036.1"/>
</dbReference>